<dbReference type="SMART" id="SM00432">
    <property type="entry name" value="MADS"/>
    <property type="match status" value="1"/>
</dbReference>
<feature type="transmembrane region" description="Helical" evidence="6">
    <location>
        <begin position="31"/>
        <end position="50"/>
    </location>
</feature>
<dbReference type="PROSITE" id="PS50066">
    <property type="entry name" value="MADS_BOX_2"/>
    <property type="match status" value="1"/>
</dbReference>
<dbReference type="PANTHER" id="PTHR11945:SF404">
    <property type="entry name" value="MADS-BOX PROTEIN AGL24-LIKE"/>
    <property type="match status" value="1"/>
</dbReference>
<dbReference type="Proteomes" id="UP000823775">
    <property type="component" value="Unassembled WGS sequence"/>
</dbReference>
<dbReference type="PANTHER" id="PTHR11945">
    <property type="entry name" value="MADS BOX PROTEIN"/>
    <property type="match status" value="1"/>
</dbReference>
<comment type="caution">
    <text evidence="8">The sequence shown here is derived from an EMBL/GenBank/DDBJ whole genome shotgun (WGS) entry which is preliminary data.</text>
</comment>
<feature type="non-terminal residue" evidence="8">
    <location>
        <position position="160"/>
    </location>
</feature>
<evidence type="ECO:0000256" key="6">
    <source>
        <dbReference type="SAM" id="Phobius"/>
    </source>
</evidence>
<evidence type="ECO:0000259" key="7">
    <source>
        <dbReference type="PROSITE" id="PS50066"/>
    </source>
</evidence>
<comment type="subcellular location">
    <subcellularLocation>
        <location evidence="1">Nucleus</location>
    </subcellularLocation>
</comment>
<name>A0ABS8VJW0_DATST</name>
<keyword evidence="9" id="KW-1185">Reference proteome</keyword>
<keyword evidence="4" id="KW-0804">Transcription</keyword>
<protein>
    <recommendedName>
        <fullName evidence="7">MADS-box domain-containing protein</fullName>
    </recommendedName>
</protein>
<keyword evidence="6" id="KW-0472">Membrane</keyword>
<feature type="domain" description="MADS-box" evidence="7">
    <location>
        <begin position="1"/>
        <end position="60"/>
    </location>
</feature>
<sequence length="160" mass="18138">MKSRSEMKSVKNKRAEEIAFSNRQNALCKKATYLSVLCGIEFAIIIFSIVGESFLFGKPDVGSVVDRFLQAKQSSTECSSSCRMIIEKICGHKREKMDKNKKKTIDDKEKGKGIEGTFEHSTLENFQGTDSERHEKLVQGINNLKRDLLKEIDELQSKIS</sequence>
<keyword evidence="3" id="KW-0238">DNA-binding</keyword>
<dbReference type="SUPFAM" id="SSF55455">
    <property type="entry name" value="SRF-like"/>
    <property type="match status" value="1"/>
</dbReference>
<keyword evidence="5" id="KW-0539">Nucleus</keyword>
<dbReference type="Gene3D" id="3.40.1810.10">
    <property type="entry name" value="Transcription factor, MADS-box"/>
    <property type="match status" value="1"/>
</dbReference>
<dbReference type="EMBL" id="JACEIK010005256">
    <property type="protein sequence ID" value="MCE0481074.1"/>
    <property type="molecule type" value="Genomic_DNA"/>
</dbReference>
<evidence type="ECO:0000313" key="8">
    <source>
        <dbReference type="EMBL" id="MCE0481074.1"/>
    </source>
</evidence>
<keyword evidence="2" id="KW-0805">Transcription regulation</keyword>
<reference evidence="8 9" key="1">
    <citation type="journal article" date="2021" name="BMC Genomics">
        <title>Datura genome reveals duplications of psychoactive alkaloid biosynthetic genes and high mutation rate following tissue culture.</title>
        <authorList>
            <person name="Rajewski A."/>
            <person name="Carter-House D."/>
            <person name="Stajich J."/>
            <person name="Litt A."/>
        </authorList>
    </citation>
    <scope>NUCLEOTIDE SEQUENCE [LARGE SCALE GENOMIC DNA]</scope>
    <source>
        <strain evidence="8">AR-01</strain>
    </source>
</reference>
<dbReference type="InterPro" id="IPR002100">
    <property type="entry name" value="TF_MADSbox"/>
</dbReference>
<keyword evidence="6" id="KW-0812">Transmembrane</keyword>
<dbReference type="Pfam" id="PF00319">
    <property type="entry name" value="SRF-TF"/>
    <property type="match status" value="1"/>
</dbReference>
<evidence type="ECO:0000256" key="5">
    <source>
        <dbReference type="ARBA" id="ARBA00023242"/>
    </source>
</evidence>
<evidence type="ECO:0000256" key="1">
    <source>
        <dbReference type="ARBA" id="ARBA00004123"/>
    </source>
</evidence>
<evidence type="ECO:0000313" key="9">
    <source>
        <dbReference type="Proteomes" id="UP000823775"/>
    </source>
</evidence>
<dbReference type="PRINTS" id="PR00404">
    <property type="entry name" value="MADSDOMAIN"/>
</dbReference>
<accession>A0ABS8VJW0</accession>
<evidence type="ECO:0000256" key="3">
    <source>
        <dbReference type="ARBA" id="ARBA00023125"/>
    </source>
</evidence>
<evidence type="ECO:0000256" key="4">
    <source>
        <dbReference type="ARBA" id="ARBA00023163"/>
    </source>
</evidence>
<proteinExistence type="predicted"/>
<evidence type="ECO:0000256" key="2">
    <source>
        <dbReference type="ARBA" id="ARBA00023015"/>
    </source>
</evidence>
<dbReference type="InterPro" id="IPR036879">
    <property type="entry name" value="TF_MADSbox_sf"/>
</dbReference>
<organism evidence="8 9">
    <name type="scientific">Datura stramonium</name>
    <name type="common">Jimsonweed</name>
    <name type="synonym">Common thornapple</name>
    <dbReference type="NCBI Taxonomy" id="4076"/>
    <lineage>
        <taxon>Eukaryota</taxon>
        <taxon>Viridiplantae</taxon>
        <taxon>Streptophyta</taxon>
        <taxon>Embryophyta</taxon>
        <taxon>Tracheophyta</taxon>
        <taxon>Spermatophyta</taxon>
        <taxon>Magnoliopsida</taxon>
        <taxon>eudicotyledons</taxon>
        <taxon>Gunneridae</taxon>
        <taxon>Pentapetalae</taxon>
        <taxon>asterids</taxon>
        <taxon>lamiids</taxon>
        <taxon>Solanales</taxon>
        <taxon>Solanaceae</taxon>
        <taxon>Solanoideae</taxon>
        <taxon>Datureae</taxon>
        <taxon>Datura</taxon>
    </lineage>
</organism>
<gene>
    <name evidence="8" type="ORF">HAX54_038472</name>
</gene>
<keyword evidence="6" id="KW-1133">Transmembrane helix</keyword>